<dbReference type="InterPro" id="IPR013324">
    <property type="entry name" value="RNA_pol_sigma_r3/r4-like"/>
</dbReference>
<dbReference type="SUPFAM" id="SSF88946">
    <property type="entry name" value="Sigma2 domain of RNA polymerase sigma factors"/>
    <property type="match status" value="1"/>
</dbReference>
<dbReference type="Gene3D" id="1.10.10.10">
    <property type="entry name" value="Winged helix-like DNA-binding domain superfamily/Winged helix DNA-binding domain"/>
    <property type="match status" value="1"/>
</dbReference>
<evidence type="ECO:0000313" key="7">
    <source>
        <dbReference type="EMBL" id="WTU77993.1"/>
    </source>
</evidence>
<organism evidence="7">
    <name type="scientific">Streptomyces sp. NBC_00049</name>
    <dbReference type="NCBI Taxonomy" id="2903617"/>
    <lineage>
        <taxon>Bacteria</taxon>
        <taxon>Bacillati</taxon>
        <taxon>Actinomycetota</taxon>
        <taxon>Actinomycetes</taxon>
        <taxon>Kitasatosporales</taxon>
        <taxon>Streptomycetaceae</taxon>
        <taxon>Streptomyces</taxon>
    </lineage>
</organism>
<protein>
    <submittedName>
        <fullName evidence="7">Sigma-70 family RNA polymerase sigma factor</fullName>
    </submittedName>
</protein>
<dbReference type="NCBIfam" id="TIGR02937">
    <property type="entry name" value="sigma70-ECF"/>
    <property type="match status" value="1"/>
</dbReference>
<name>A0AAU2K1P6_9ACTN</name>
<comment type="similarity">
    <text evidence="1">Belongs to the sigma-70 factor family. ECF subfamily.</text>
</comment>
<dbReference type="InterPro" id="IPR039425">
    <property type="entry name" value="RNA_pol_sigma-70-like"/>
</dbReference>
<dbReference type="InterPro" id="IPR013325">
    <property type="entry name" value="RNA_pol_sigma_r2"/>
</dbReference>
<reference evidence="7" key="1">
    <citation type="submission" date="2022-10" db="EMBL/GenBank/DDBJ databases">
        <title>The complete genomes of actinobacterial strains from the NBC collection.</title>
        <authorList>
            <person name="Joergensen T.S."/>
            <person name="Alvarez Arevalo M."/>
            <person name="Sterndorff E.B."/>
            <person name="Faurdal D."/>
            <person name="Vuksanovic O."/>
            <person name="Mourched A.-S."/>
            <person name="Charusanti P."/>
            <person name="Shaw S."/>
            <person name="Blin K."/>
            <person name="Weber T."/>
        </authorList>
    </citation>
    <scope>NUCLEOTIDE SEQUENCE</scope>
    <source>
        <strain evidence="7">NBC_00049</strain>
    </source>
</reference>
<dbReference type="GO" id="GO:0016987">
    <property type="term" value="F:sigma factor activity"/>
    <property type="evidence" value="ECO:0007669"/>
    <property type="project" value="UniProtKB-KW"/>
</dbReference>
<evidence type="ECO:0000256" key="2">
    <source>
        <dbReference type="ARBA" id="ARBA00023015"/>
    </source>
</evidence>
<keyword evidence="4" id="KW-0238">DNA-binding</keyword>
<keyword evidence="2" id="KW-0805">Transcription regulation</keyword>
<dbReference type="Gene3D" id="1.10.1740.10">
    <property type="match status" value="1"/>
</dbReference>
<dbReference type="GO" id="GO:0003677">
    <property type="term" value="F:DNA binding"/>
    <property type="evidence" value="ECO:0007669"/>
    <property type="project" value="UniProtKB-KW"/>
</dbReference>
<dbReference type="InterPro" id="IPR036388">
    <property type="entry name" value="WH-like_DNA-bd_sf"/>
</dbReference>
<dbReference type="EMBL" id="CP108264">
    <property type="protein sequence ID" value="WTU77993.1"/>
    <property type="molecule type" value="Genomic_DNA"/>
</dbReference>
<dbReference type="SUPFAM" id="SSF88659">
    <property type="entry name" value="Sigma3 and sigma4 domains of RNA polymerase sigma factors"/>
    <property type="match status" value="1"/>
</dbReference>
<evidence type="ECO:0000259" key="6">
    <source>
        <dbReference type="Pfam" id="PF08281"/>
    </source>
</evidence>
<accession>A0AAU2K1P6</accession>
<evidence type="ECO:0000256" key="3">
    <source>
        <dbReference type="ARBA" id="ARBA00023082"/>
    </source>
</evidence>
<dbReference type="InterPro" id="IPR013249">
    <property type="entry name" value="RNA_pol_sigma70_r4_t2"/>
</dbReference>
<keyword evidence="5" id="KW-0804">Transcription</keyword>
<dbReference type="GO" id="GO:0006352">
    <property type="term" value="P:DNA-templated transcription initiation"/>
    <property type="evidence" value="ECO:0007669"/>
    <property type="project" value="InterPro"/>
</dbReference>
<dbReference type="PANTHER" id="PTHR43133">
    <property type="entry name" value="RNA POLYMERASE ECF-TYPE SIGMA FACTO"/>
    <property type="match status" value="1"/>
</dbReference>
<evidence type="ECO:0000256" key="1">
    <source>
        <dbReference type="ARBA" id="ARBA00010641"/>
    </source>
</evidence>
<evidence type="ECO:0000256" key="5">
    <source>
        <dbReference type="ARBA" id="ARBA00023163"/>
    </source>
</evidence>
<dbReference type="CDD" id="cd06171">
    <property type="entry name" value="Sigma70_r4"/>
    <property type="match status" value="1"/>
</dbReference>
<proteinExistence type="inferred from homology"/>
<dbReference type="Pfam" id="PF08281">
    <property type="entry name" value="Sigma70_r4_2"/>
    <property type="match status" value="1"/>
</dbReference>
<evidence type="ECO:0000256" key="4">
    <source>
        <dbReference type="ARBA" id="ARBA00023125"/>
    </source>
</evidence>
<dbReference type="InterPro" id="IPR014284">
    <property type="entry name" value="RNA_pol_sigma-70_dom"/>
</dbReference>
<gene>
    <name evidence="7" type="ORF">OG327_34420</name>
</gene>
<feature type="domain" description="RNA polymerase sigma factor 70 region 4 type 2" evidence="6">
    <location>
        <begin position="186"/>
        <end position="237"/>
    </location>
</feature>
<dbReference type="PANTHER" id="PTHR43133:SF8">
    <property type="entry name" value="RNA POLYMERASE SIGMA FACTOR HI_1459-RELATED"/>
    <property type="match status" value="1"/>
</dbReference>
<dbReference type="AlphaFoldDB" id="A0AAU2K1P6"/>
<keyword evidence="3" id="KW-0731">Sigma factor</keyword>
<sequence length="250" mass="27365">MQLHAALPVAADPPLVPSAGPDRKSLPGCCGIAGRVTSRGDVWGGLRPQSVPAIAGSGGVGGAAASVALPRLPGAPDHWTPEQEAAFRRFHRGYAEKFLLYAEGKLPSRFDAEDAVHSTFEVVVRIWPRVTEMEFPAAYAWRVLKHRIADLYREGSRIGPVDDERLQAEVDRYPGRDPGTELVNLMALQEAIRDLPDRQQEALVLDALGLPIDQVAELMGIKEESARMNLKRARARLKRCLGAPGGWRRK</sequence>